<dbReference type="EMBL" id="BONQ01000172">
    <property type="protein sequence ID" value="GIG52213.1"/>
    <property type="molecule type" value="Genomic_DNA"/>
</dbReference>
<feature type="chain" id="PRO_5037297881" evidence="1">
    <location>
        <begin position="33"/>
        <end position="165"/>
    </location>
</feature>
<proteinExistence type="predicted"/>
<protein>
    <submittedName>
        <fullName evidence="2">Uncharacterized protein</fullName>
    </submittedName>
</protein>
<dbReference type="RefSeq" id="WP_203853808.1">
    <property type="nucleotide sequence ID" value="NZ_BAAAVW010000038.1"/>
</dbReference>
<keyword evidence="3" id="KW-1185">Reference proteome</keyword>
<comment type="caution">
    <text evidence="2">The sequence shown here is derived from an EMBL/GenBank/DDBJ whole genome shotgun (WGS) entry which is preliminary data.</text>
</comment>
<gene>
    <name evidence="2" type="ORF">Dsi01nite_102540</name>
</gene>
<feature type="signal peptide" evidence="1">
    <location>
        <begin position="1"/>
        <end position="32"/>
    </location>
</feature>
<organism evidence="2 3">
    <name type="scientific">Dactylosporangium siamense</name>
    <dbReference type="NCBI Taxonomy" id="685454"/>
    <lineage>
        <taxon>Bacteria</taxon>
        <taxon>Bacillati</taxon>
        <taxon>Actinomycetota</taxon>
        <taxon>Actinomycetes</taxon>
        <taxon>Micromonosporales</taxon>
        <taxon>Micromonosporaceae</taxon>
        <taxon>Dactylosporangium</taxon>
    </lineage>
</organism>
<sequence length="165" mass="17724">MWNSRARRLTRLLATAAAIIGVTVLPAAPAHATYGPQSGTVHWQLLNSAGNQLIGSIDGTLEFDDGNTKFRYSLTMCRQNSFTAPYASVFVNGTLSFSLYPAYTGMPGCGGATALGGVVTGEVETGSLVRNVTVQFNGSYYGSGPNGYMVWEQRQRNILKDNPYN</sequence>
<evidence type="ECO:0000256" key="1">
    <source>
        <dbReference type="SAM" id="SignalP"/>
    </source>
</evidence>
<dbReference type="AlphaFoldDB" id="A0A919UJ18"/>
<dbReference type="Proteomes" id="UP000660611">
    <property type="component" value="Unassembled WGS sequence"/>
</dbReference>
<reference evidence="2" key="1">
    <citation type="submission" date="2021-01" db="EMBL/GenBank/DDBJ databases">
        <title>Whole genome shotgun sequence of Dactylosporangium siamense NBRC 106093.</title>
        <authorList>
            <person name="Komaki H."/>
            <person name="Tamura T."/>
        </authorList>
    </citation>
    <scope>NUCLEOTIDE SEQUENCE</scope>
    <source>
        <strain evidence="2">NBRC 106093</strain>
    </source>
</reference>
<name>A0A919UJ18_9ACTN</name>
<evidence type="ECO:0000313" key="2">
    <source>
        <dbReference type="EMBL" id="GIG52213.1"/>
    </source>
</evidence>
<keyword evidence="1" id="KW-0732">Signal</keyword>
<evidence type="ECO:0000313" key="3">
    <source>
        <dbReference type="Proteomes" id="UP000660611"/>
    </source>
</evidence>
<accession>A0A919UJ18</accession>